<gene>
    <name evidence="4" type="ORF">HZS54_07040</name>
</gene>
<accession>A0A7D5TGC0</accession>
<feature type="region of interest" description="Disordered" evidence="1">
    <location>
        <begin position="28"/>
        <end position="48"/>
    </location>
</feature>
<dbReference type="InterPro" id="IPR044060">
    <property type="entry name" value="Bacterial_rp_domain"/>
</dbReference>
<dbReference type="InterPro" id="IPR013783">
    <property type="entry name" value="Ig-like_fold"/>
</dbReference>
<feature type="compositionally biased region" description="Basic and acidic residues" evidence="1">
    <location>
        <begin position="162"/>
        <end position="174"/>
    </location>
</feature>
<protein>
    <submittedName>
        <fullName evidence="4">Carboxypeptidase regulatory-like domain-containing protein</fullName>
    </submittedName>
</protein>
<feature type="domain" description="CARDB" evidence="2">
    <location>
        <begin position="77"/>
        <end position="176"/>
    </location>
</feature>
<feature type="domain" description="Bacterial repeat" evidence="3">
    <location>
        <begin position="1215"/>
        <end position="1248"/>
    </location>
</feature>
<feature type="region of interest" description="Disordered" evidence="1">
    <location>
        <begin position="156"/>
        <end position="182"/>
    </location>
</feature>
<sequence>MGSRAFAAFATLLIVLSPVATTAQASALSPSADIESGGADREGQPGAVQSVVEPLSHTLTGLAAGLVDDTESSRDIDLTVESVSLNPSNPDAGEVTDICTTIHNDGSETAESVEVLGYVDGEHVATFVTQTVGPGESEPAACTGHHEFEPGTHTVTVEVDPDDHKTETDERNNERSMSVSVEGSYGTVRGQVLGEDGQPVTGARVYFSHPEISGTRTDENGEYTFSEVPTGEYDVEIQAGCEYDGESRRVSVTEGDTAFADFTLNRVTYDVRLDSEPVDAYLSGGGTFGCLEETTIEAPETVDGYEFQEWQAEGETFSTDAVETITVNTDRDLTAVYAEPGEPDLELEDLEVSPSNPDEGESATITAEVANTGQSRANGADLEVTAGGTMFRHDDIYLDPGDAVDVEFDWRAEEGVDEIEAEIDYNDRIDEEDETNNRAVESISVVDRKPNLVVTSVRPDPSTPEDGDRVDFDVRIENVGEADAGDFGVRLDVAGETFSETNLDLAAGNARTVSLGAWTATPGVDSASAEVDFHDSVDERDESDNTETVDFSVSDSQPNLRVTDVEWRPSDPGADEPVEFRATVRNTGDASVDDAQVRITADGSAVDFPATVSVGAGDTVRTGWMGDESFDSGSHDIAAVVDPDDRIDETSETDNRHAETLSIDATAGSVSGRVTDDDGEPIAGARVYLDARTETRTDSQGDYSFTGVDAGEYELEVVAGACYNDPTRTVTVGGSDSLTEDFRLDPQSYTVRLDAEPVDVDTRGEGVHDCGSAVDVSVPRTSGDYEFSHWETRDGERVRETASFTLDYLTTDHDLVAQYERDGEPDLTITDIAWRPTEPTDGDSVTYAVEIENRGDARATGFDLELFVDDDLLRQPDIDLGPGETATVEFRGWEAVSGTHEADATVDASDVVDESNENNNERTETVRVDRPAEYTVDLDSEPVAVPLDGGGTYTEGEEASVSAPERRDGHEFSHWEDADGLQVSDESTYELGSVDRDYRLTAVYERAGRPDLTVEDIEIRPADPTGEERVDVRYTVVNDGTAPAAESRTVLSVDGDGTDATTVRELEPGETATTDWIDVGTLDAGAHELAVEVDVTDEVDEADESDNRRTDRVVVSEAVGRIEGTVTDAEGDPVEGAKVTLGDETTVRTNWDGEYAFTEVAVGDRRLEVTADGYDSAERRVTVTADETATEDVTLGAVTYAVRLDSEPVSVGLDGAGEYDAGEDVTVSAPAAPDGYRFEGWYTADGEFYEDERELAIEDIDRDYDLVARYGERERPNLVVTGLDAPSEIREGDSVELAVDVRNTGERDADRAELELAVGDETFRETGELSGGDSETYTFEWTATADAETASATVDPTDEIDESDETDNRATRPLEVASPTATPVDGGTVVVTVDEEDLSRADGYTARVWVDNEAREKRVGPDGRATFEGVPAGEHFLGVESADGAFDQRFRREVDSGAETTVAVDVPELLQVEGQVQADGGEPVEDVVVEIDGRTATTGDDGMYSFDRIQPDHYVATVYESDARETMLWQHEITFELDDTDRHIVLPQTKSELEDQDYVTAGVNSIPEELVTGLLLGNTGVEYNFPGAHTEGYAFTSGFKYGVAEKLVEEGESLADLLEVDPMQTVDALVRLGNAFLDEPIGTGAELGEATVEGIKEDAWGVPAGDRRSMNPYNEPELERWFQNGYDSGYRSMAISLYVIPISKLAKGSKVSKGLTKLNLNKFTGALSKVSPDVRGKIKGKVRTYTSKSDVDVGTYLSETGDSGGKLLDQVDEQTGTEILRKYEDGDLDSDIIRQYGNGDVDSETMVAAIREIDGLDDPYKQDATELIEETDGAGLKLVGELGESNDDALRNLLELDADVSTYLSDTGDSGARLLNRVDRQTGEHVVRKYESGEFNSDHIQRISTRFEKGDLNQDDLTRTIRFLNNDEMKQSDFERMLEMLERKEADPYTDDAIEGEDLLDIVENNGDLSETKWVLQKEGDVPGLDNDVVWLQKGVPGDDGTGWKHIADKHSSDLKNKYDSVETDEDVQNIIRDTIKNPDEVLTTDNGKAVFKTKIESDKKPVTVYVGSNGFIQTIYPQEM</sequence>
<dbReference type="Pfam" id="PF18998">
    <property type="entry name" value="Flg_new_2"/>
    <property type="match status" value="2"/>
</dbReference>
<keyword evidence="4" id="KW-0378">Hydrolase</keyword>
<dbReference type="SUPFAM" id="SSF49464">
    <property type="entry name" value="Carboxypeptidase regulatory domain-like"/>
    <property type="match status" value="1"/>
</dbReference>
<evidence type="ECO:0000259" key="3">
    <source>
        <dbReference type="Pfam" id="PF18998"/>
    </source>
</evidence>
<dbReference type="Gene3D" id="2.60.40.1120">
    <property type="entry name" value="Carboxypeptidase-like, regulatory domain"/>
    <property type="match status" value="3"/>
</dbReference>
<dbReference type="RefSeq" id="WP_179921350.1">
    <property type="nucleotide sequence ID" value="NZ_CP058909.1"/>
</dbReference>
<feature type="domain" description="CARDB" evidence="2">
    <location>
        <begin position="825"/>
        <end position="923"/>
    </location>
</feature>
<evidence type="ECO:0000313" key="4">
    <source>
        <dbReference type="EMBL" id="QLH81396.1"/>
    </source>
</evidence>
<dbReference type="Pfam" id="PF13620">
    <property type="entry name" value="CarboxypepD_reg"/>
    <property type="match status" value="3"/>
</dbReference>
<feature type="domain" description="CARDB" evidence="2">
    <location>
        <begin position="343"/>
        <end position="438"/>
    </location>
</feature>
<feature type="domain" description="CARDB" evidence="2">
    <location>
        <begin position="1276"/>
        <end position="1371"/>
    </location>
</feature>
<dbReference type="OrthoDB" id="27270at2157"/>
<evidence type="ECO:0000259" key="2">
    <source>
        <dbReference type="Pfam" id="PF07705"/>
    </source>
</evidence>
<dbReference type="InterPro" id="IPR013784">
    <property type="entry name" value="Carb-bd-like_fold"/>
</dbReference>
<dbReference type="GO" id="GO:0030246">
    <property type="term" value="F:carbohydrate binding"/>
    <property type="evidence" value="ECO:0007669"/>
    <property type="project" value="InterPro"/>
</dbReference>
<keyword evidence="4" id="KW-0121">Carboxypeptidase</keyword>
<evidence type="ECO:0000313" key="5">
    <source>
        <dbReference type="Proteomes" id="UP000509346"/>
    </source>
</evidence>
<dbReference type="KEGG" id="hpel:HZS54_07040"/>
<keyword evidence="4" id="KW-0645">Protease</keyword>
<dbReference type="PANTHER" id="PTHR35902">
    <property type="entry name" value="S-LAYER DOMAIN-LIKE PROTEIN-RELATED"/>
    <property type="match status" value="1"/>
</dbReference>
<feature type="region of interest" description="Disordered" evidence="1">
    <location>
        <begin position="1347"/>
        <end position="1386"/>
    </location>
</feature>
<evidence type="ECO:0000256" key="1">
    <source>
        <dbReference type="SAM" id="MobiDB-lite"/>
    </source>
</evidence>
<feature type="domain" description="CARDB" evidence="2">
    <location>
        <begin position="1009"/>
        <end position="1110"/>
    </location>
</feature>
<dbReference type="EMBL" id="CP058909">
    <property type="protein sequence ID" value="QLH81396.1"/>
    <property type="molecule type" value="Genomic_DNA"/>
</dbReference>
<dbReference type="SUPFAM" id="SSF49452">
    <property type="entry name" value="Starch-binding domain-like"/>
    <property type="match status" value="3"/>
</dbReference>
<dbReference type="Proteomes" id="UP000509346">
    <property type="component" value="Chromosome"/>
</dbReference>
<dbReference type="InterPro" id="IPR011635">
    <property type="entry name" value="CARDB"/>
</dbReference>
<dbReference type="InterPro" id="IPR008969">
    <property type="entry name" value="CarboxyPept-like_regulatory"/>
</dbReference>
<dbReference type="Gene3D" id="2.60.40.10">
    <property type="entry name" value="Immunoglobulins"/>
    <property type="match status" value="7"/>
</dbReference>
<dbReference type="Pfam" id="PF07705">
    <property type="entry name" value="CARDB"/>
    <property type="match status" value="7"/>
</dbReference>
<feature type="compositionally biased region" description="Acidic residues" evidence="1">
    <location>
        <begin position="1356"/>
        <end position="1365"/>
    </location>
</feature>
<feature type="domain" description="CARDB" evidence="2">
    <location>
        <begin position="449"/>
        <end position="548"/>
    </location>
</feature>
<feature type="domain" description="Bacterial repeat" evidence="3">
    <location>
        <begin position="293"/>
        <end position="338"/>
    </location>
</feature>
<keyword evidence="5" id="KW-1185">Reference proteome</keyword>
<dbReference type="GO" id="GO:0004180">
    <property type="term" value="F:carboxypeptidase activity"/>
    <property type="evidence" value="ECO:0007669"/>
    <property type="project" value="UniProtKB-KW"/>
</dbReference>
<dbReference type="PANTHER" id="PTHR35902:SF3">
    <property type="entry name" value="NPCBM-ASSOCIATED, NEW3 DOMAIN OF ALPHA-GALACTOSIDASE"/>
    <property type="match status" value="1"/>
</dbReference>
<feature type="domain" description="CARDB" evidence="2">
    <location>
        <begin position="557"/>
        <end position="657"/>
    </location>
</feature>
<organism evidence="4 5">
    <name type="scientific">Halosimplex pelagicum</name>
    <dbReference type="NCBI Taxonomy" id="869886"/>
    <lineage>
        <taxon>Archaea</taxon>
        <taxon>Methanobacteriati</taxon>
        <taxon>Methanobacteriota</taxon>
        <taxon>Stenosarchaea group</taxon>
        <taxon>Halobacteria</taxon>
        <taxon>Halobacteriales</taxon>
        <taxon>Haloarculaceae</taxon>
        <taxon>Halosimplex</taxon>
    </lineage>
</organism>
<reference evidence="4 5" key="1">
    <citation type="submission" date="2020-07" db="EMBL/GenBank/DDBJ databases">
        <title>Halosimplex litoreum sp. nov. and Halosimplex rubrum sp. nov., isolated from different salt environments.</title>
        <authorList>
            <person name="Cui H."/>
        </authorList>
    </citation>
    <scope>NUCLEOTIDE SEQUENCE [LARGE SCALE GENOMIC DNA]</scope>
    <source>
        <strain evidence="4 5">R2</strain>
    </source>
</reference>
<proteinExistence type="predicted"/>
<dbReference type="GeneID" id="56082331"/>
<name>A0A7D5TGC0_9EURY</name>